<evidence type="ECO:0000313" key="10">
    <source>
        <dbReference type="Proteomes" id="UP000445000"/>
    </source>
</evidence>
<accession>A0A829YAG3</accession>
<sequence>MNPTDTEASAVAPTTSPSSTELAKQRTQLAGTRNTLAQERTSLAHHRTHLANERTHLAYLRTSVSLAGFGITLNRFAIYLINNSKVTGADASLTALRDVKHIGLAMVVLGILVAIWALFRYARASRDIDRNLRHRDWPEVAVVTVLFIVLGAGVALWLFIR</sequence>
<keyword evidence="3 7" id="KW-0812">Transmembrane</keyword>
<feature type="transmembrane region" description="Helical" evidence="7">
    <location>
        <begin position="58"/>
        <end position="81"/>
    </location>
</feature>
<evidence type="ECO:0000259" key="8">
    <source>
        <dbReference type="Pfam" id="PF02656"/>
    </source>
</evidence>
<evidence type="ECO:0000256" key="7">
    <source>
        <dbReference type="SAM" id="Phobius"/>
    </source>
</evidence>
<gene>
    <name evidence="9" type="ORF">GCM10011487_23340</name>
</gene>
<comment type="caution">
    <text evidence="9">The sequence shown here is derived from an EMBL/GenBank/DDBJ whole genome shotgun (WGS) entry which is preliminary data.</text>
</comment>
<feature type="domain" description="DUF202" evidence="8">
    <location>
        <begin position="47"/>
        <end position="126"/>
    </location>
</feature>
<keyword evidence="5 7" id="KW-0472">Membrane</keyword>
<dbReference type="EMBL" id="BLJN01000002">
    <property type="protein sequence ID" value="GFE80334.1"/>
    <property type="molecule type" value="Genomic_DNA"/>
</dbReference>
<dbReference type="RefSeq" id="WP_161812032.1">
    <property type="nucleotide sequence ID" value="NZ_BLJN01000002.1"/>
</dbReference>
<dbReference type="AlphaFoldDB" id="A0A829YAG3"/>
<evidence type="ECO:0000256" key="6">
    <source>
        <dbReference type="SAM" id="MobiDB-lite"/>
    </source>
</evidence>
<proteinExistence type="predicted"/>
<dbReference type="PANTHER" id="PTHR34187:SF2">
    <property type="entry name" value="DUF202 DOMAIN-CONTAINING PROTEIN"/>
    <property type="match status" value="1"/>
</dbReference>
<evidence type="ECO:0000256" key="3">
    <source>
        <dbReference type="ARBA" id="ARBA00022692"/>
    </source>
</evidence>
<dbReference type="Proteomes" id="UP000445000">
    <property type="component" value="Unassembled WGS sequence"/>
</dbReference>
<feature type="compositionally biased region" description="Low complexity" evidence="6">
    <location>
        <begin position="1"/>
        <end position="21"/>
    </location>
</feature>
<reference evidence="10" key="1">
    <citation type="submission" date="2020-01" db="EMBL/GenBank/DDBJ databases">
        <title>'Steroidobacter agaridevorans' sp. nov., agar-degrading bacteria isolated from rhizosphere soils.</title>
        <authorList>
            <person name="Ikenaga M."/>
            <person name="Kataoka M."/>
            <person name="Murouchi A."/>
            <person name="Katsuragi S."/>
            <person name="Sakai M."/>
        </authorList>
    </citation>
    <scope>NUCLEOTIDE SEQUENCE [LARGE SCALE GENOMIC DNA]</scope>
    <source>
        <strain evidence="10">YU21-B</strain>
    </source>
</reference>
<evidence type="ECO:0000256" key="2">
    <source>
        <dbReference type="ARBA" id="ARBA00022475"/>
    </source>
</evidence>
<keyword evidence="2" id="KW-1003">Cell membrane</keyword>
<protein>
    <recommendedName>
        <fullName evidence="8">DUF202 domain-containing protein</fullName>
    </recommendedName>
</protein>
<evidence type="ECO:0000256" key="4">
    <source>
        <dbReference type="ARBA" id="ARBA00022989"/>
    </source>
</evidence>
<feature type="transmembrane region" description="Helical" evidence="7">
    <location>
        <begin position="140"/>
        <end position="160"/>
    </location>
</feature>
<feature type="region of interest" description="Disordered" evidence="6">
    <location>
        <begin position="1"/>
        <end position="30"/>
    </location>
</feature>
<organism evidence="9 10">
    <name type="scientific">Steroidobacter agaridevorans</name>
    <dbReference type="NCBI Taxonomy" id="2695856"/>
    <lineage>
        <taxon>Bacteria</taxon>
        <taxon>Pseudomonadati</taxon>
        <taxon>Pseudomonadota</taxon>
        <taxon>Gammaproteobacteria</taxon>
        <taxon>Steroidobacterales</taxon>
        <taxon>Steroidobacteraceae</taxon>
        <taxon>Steroidobacter</taxon>
    </lineage>
</organism>
<dbReference type="PANTHER" id="PTHR34187">
    <property type="entry name" value="FGR18P"/>
    <property type="match status" value="1"/>
</dbReference>
<feature type="transmembrane region" description="Helical" evidence="7">
    <location>
        <begin position="101"/>
        <end position="119"/>
    </location>
</feature>
<dbReference type="InterPro" id="IPR052053">
    <property type="entry name" value="IM_YidH-like"/>
</dbReference>
<dbReference type="Pfam" id="PF02656">
    <property type="entry name" value="DUF202"/>
    <property type="match status" value="1"/>
</dbReference>
<dbReference type="InterPro" id="IPR003807">
    <property type="entry name" value="DUF202"/>
</dbReference>
<evidence type="ECO:0000256" key="1">
    <source>
        <dbReference type="ARBA" id="ARBA00004651"/>
    </source>
</evidence>
<keyword evidence="4 7" id="KW-1133">Transmembrane helix</keyword>
<comment type="subcellular location">
    <subcellularLocation>
        <location evidence="1">Cell membrane</location>
        <topology evidence="1">Multi-pass membrane protein</topology>
    </subcellularLocation>
</comment>
<evidence type="ECO:0000313" key="9">
    <source>
        <dbReference type="EMBL" id="GFE80334.1"/>
    </source>
</evidence>
<dbReference type="GO" id="GO:0005886">
    <property type="term" value="C:plasma membrane"/>
    <property type="evidence" value="ECO:0007669"/>
    <property type="project" value="UniProtKB-SubCell"/>
</dbReference>
<keyword evidence="10" id="KW-1185">Reference proteome</keyword>
<name>A0A829YAG3_9GAMM</name>
<evidence type="ECO:0000256" key="5">
    <source>
        <dbReference type="ARBA" id="ARBA00023136"/>
    </source>
</evidence>